<reference evidence="9" key="1">
    <citation type="journal article" date="2019" name="Int. J. Syst. Evol. Microbiol.">
        <title>The Global Catalogue of Microorganisms (GCM) 10K type strain sequencing project: providing services to taxonomists for standard genome sequencing and annotation.</title>
        <authorList>
            <consortium name="The Broad Institute Genomics Platform"/>
            <consortium name="The Broad Institute Genome Sequencing Center for Infectious Disease"/>
            <person name="Wu L."/>
            <person name="Ma J."/>
        </authorList>
    </citation>
    <scope>NUCLEOTIDE SEQUENCE [LARGE SCALE GENOMIC DNA]</scope>
    <source>
        <strain evidence="9">JCM 17458</strain>
    </source>
</reference>
<feature type="domain" description="Cation efflux protein transmembrane" evidence="7">
    <location>
        <begin position="36"/>
        <end position="237"/>
    </location>
</feature>
<proteinExistence type="predicted"/>
<dbReference type="InterPro" id="IPR058533">
    <property type="entry name" value="Cation_efflux_TM"/>
</dbReference>
<protein>
    <submittedName>
        <fullName evidence="8">Cation transporter</fullName>
    </submittedName>
</protein>
<organism evidence="8 9">
    <name type="scientific">Brevibacterium daeguense</name>
    <dbReference type="NCBI Taxonomy" id="909936"/>
    <lineage>
        <taxon>Bacteria</taxon>
        <taxon>Bacillati</taxon>
        <taxon>Actinomycetota</taxon>
        <taxon>Actinomycetes</taxon>
        <taxon>Micrococcales</taxon>
        <taxon>Brevibacteriaceae</taxon>
        <taxon>Brevibacterium</taxon>
    </lineage>
</organism>
<dbReference type="EMBL" id="BAABAZ010000004">
    <property type="protein sequence ID" value="GAA4283549.1"/>
    <property type="molecule type" value="Genomic_DNA"/>
</dbReference>
<dbReference type="Pfam" id="PF01545">
    <property type="entry name" value="Cation_efflux"/>
    <property type="match status" value="1"/>
</dbReference>
<feature type="transmembrane region" description="Helical" evidence="6">
    <location>
        <begin position="100"/>
        <end position="118"/>
    </location>
</feature>
<evidence type="ECO:0000313" key="9">
    <source>
        <dbReference type="Proteomes" id="UP001501586"/>
    </source>
</evidence>
<comment type="subcellular location">
    <subcellularLocation>
        <location evidence="1">Membrane</location>
        <topology evidence="1">Multi-pass membrane protein</topology>
    </subcellularLocation>
</comment>
<evidence type="ECO:0000256" key="4">
    <source>
        <dbReference type="ARBA" id="ARBA00022989"/>
    </source>
</evidence>
<dbReference type="Proteomes" id="UP001501586">
    <property type="component" value="Unassembled WGS sequence"/>
</dbReference>
<evidence type="ECO:0000256" key="3">
    <source>
        <dbReference type="ARBA" id="ARBA00022692"/>
    </source>
</evidence>
<dbReference type="Gene3D" id="1.20.1510.10">
    <property type="entry name" value="Cation efflux protein transmembrane domain"/>
    <property type="match status" value="1"/>
</dbReference>
<dbReference type="InterPro" id="IPR027469">
    <property type="entry name" value="Cation_efflux_TMD_sf"/>
</dbReference>
<keyword evidence="4 6" id="KW-1133">Transmembrane helix</keyword>
<keyword evidence="5 6" id="KW-0472">Membrane</keyword>
<feature type="transmembrane region" description="Helical" evidence="6">
    <location>
        <begin position="138"/>
        <end position="157"/>
    </location>
</feature>
<feature type="transmembrane region" description="Helical" evidence="6">
    <location>
        <begin position="35"/>
        <end position="54"/>
    </location>
</feature>
<accession>A0ABP8EHX7</accession>
<dbReference type="InterPro" id="IPR050291">
    <property type="entry name" value="CDF_Transporter"/>
</dbReference>
<evidence type="ECO:0000256" key="6">
    <source>
        <dbReference type="SAM" id="Phobius"/>
    </source>
</evidence>
<dbReference type="SUPFAM" id="SSF161111">
    <property type="entry name" value="Cation efflux protein transmembrane domain-like"/>
    <property type="match status" value="1"/>
</dbReference>
<evidence type="ECO:0000259" key="7">
    <source>
        <dbReference type="Pfam" id="PF01545"/>
    </source>
</evidence>
<feature type="transmembrane region" description="Helical" evidence="6">
    <location>
        <begin position="189"/>
        <end position="209"/>
    </location>
</feature>
<dbReference type="PANTHER" id="PTHR43840:SF15">
    <property type="entry name" value="MITOCHONDRIAL METAL TRANSPORTER 1-RELATED"/>
    <property type="match status" value="1"/>
</dbReference>
<evidence type="ECO:0000256" key="5">
    <source>
        <dbReference type="ARBA" id="ARBA00023136"/>
    </source>
</evidence>
<comment type="caution">
    <text evidence="8">The sequence shown here is derived from an EMBL/GenBank/DDBJ whole genome shotgun (WGS) entry which is preliminary data.</text>
</comment>
<evidence type="ECO:0000313" key="8">
    <source>
        <dbReference type="EMBL" id="GAA4283549.1"/>
    </source>
</evidence>
<keyword evidence="2" id="KW-0813">Transport</keyword>
<gene>
    <name evidence="8" type="ORF">GCM10022261_10800</name>
</gene>
<feature type="transmembrane region" description="Helical" evidence="6">
    <location>
        <begin position="60"/>
        <end position="79"/>
    </location>
</feature>
<keyword evidence="3 6" id="KW-0812">Transmembrane</keyword>
<dbReference type="PANTHER" id="PTHR43840">
    <property type="entry name" value="MITOCHONDRIAL METAL TRANSPORTER 1-RELATED"/>
    <property type="match status" value="1"/>
</dbReference>
<sequence length="335" mass="37017">MNGSSRAGAERYRFGHTELPEKPAKALRRAIRLEWIDLVIRVVTVVAMILVAGNSQAMKAAWIEDALSFLPPIAFLIAVRIARRRPTEAHPYGFHRSVGVAHLVAATTLLGMGGYLLIDSALGLLTAEHPPIGLIEIFGTTVWLGWLMIPTVLLTAIPPMILGRMKLKLAPVLHNKVLYADADMNKADWMTALTTAVGVFGIGIGLWWADSAAAILISFSIISDGWKNLRSAVADLMDRRATTFDAKEPHPLIDEVDELLTGIDWVEDAECRIRDEGHVFHIEAFVVPRNGRMPTLDQLAEAREACVDLDWKVQDMVIVPVEKLPEEFLPQLRSA</sequence>
<dbReference type="RefSeq" id="WP_236863603.1">
    <property type="nucleotide sequence ID" value="NZ_BAABAZ010000004.1"/>
</dbReference>
<name>A0ABP8EHX7_9MICO</name>
<keyword evidence="9" id="KW-1185">Reference proteome</keyword>
<evidence type="ECO:0000256" key="1">
    <source>
        <dbReference type="ARBA" id="ARBA00004141"/>
    </source>
</evidence>
<evidence type="ECO:0000256" key="2">
    <source>
        <dbReference type="ARBA" id="ARBA00022448"/>
    </source>
</evidence>